<dbReference type="InterPro" id="IPR055346">
    <property type="entry name" value="Fe-S_cluster_assembly_SufBD"/>
</dbReference>
<evidence type="ECO:0000313" key="5">
    <source>
        <dbReference type="Proteomes" id="UP000680116"/>
    </source>
</evidence>
<dbReference type="SUPFAM" id="SSF101960">
    <property type="entry name" value="Stabilizer of iron transporter SufD"/>
    <property type="match status" value="1"/>
</dbReference>
<reference evidence="4 5" key="1">
    <citation type="submission" date="2021-04" db="EMBL/GenBank/DDBJ databases">
        <authorList>
            <person name="Rodrigo-Torres L."/>
            <person name="Arahal R. D."/>
            <person name="Lucena T."/>
        </authorList>
    </citation>
    <scope>NUCLEOTIDE SEQUENCE [LARGE SCALE GENOMIC DNA]</scope>
    <source>
        <strain evidence="4 5">CECT 30171</strain>
    </source>
</reference>
<dbReference type="InterPro" id="IPR011542">
    <property type="entry name" value="SUF_FeS_clus_asmbl_SufD"/>
</dbReference>
<feature type="domain" description="SUF system FeS cluster assembly SufBD core" evidence="2">
    <location>
        <begin position="177"/>
        <end position="404"/>
    </location>
</feature>
<dbReference type="InterPro" id="IPR000825">
    <property type="entry name" value="SUF_FeS_clus_asmbl_SufBD_core"/>
</dbReference>
<dbReference type="RefSeq" id="WP_215219802.1">
    <property type="nucleotide sequence ID" value="NZ_OU015430.1"/>
</dbReference>
<protein>
    <submittedName>
        <fullName evidence="4">FeS cluster assembly protein SufD</fullName>
    </submittedName>
</protein>
<dbReference type="Pfam" id="PF19295">
    <property type="entry name" value="SufBD_N"/>
    <property type="match status" value="1"/>
</dbReference>
<gene>
    <name evidence="4" type="primary">sufD</name>
    <name evidence="4" type="ORF">LYB30171_00842</name>
</gene>
<comment type="similarity">
    <text evidence="1">Belongs to the iron-sulfur cluster assembly SufBD family.</text>
</comment>
<feature type="domain" description="SUF system FeS cluster assembly SufBD N-terminal" evidence="3">
    <location>
        <begin position="14"/>
        <end position="165"/>
    </location>
</feature>
<dbReference type="PANTHER" id="PTHR43575">
    <property type="entry name" value="PROTEIN ABCI7, CHLOROPLASTIC"/>
    <property type="match status" value="1"/>
</dbReference>
<evidence type="ECO:0000256" key="1">
    <source>
        <dbReference type="ARBA" id="ARBA00043967"/>
    </source>
</evidence>
<dbReference type="Proteomes" id="UP000680116">
    <property type="component" value="Chromosome"/>
</dbReference>
<dbReference type="EMBL" id="OU015430">
    <property type="protein sequence ID" value="CAG4970937.1"/>
    <property type="molecule type" value="Genomic_DNA"/>
</dbReference>
<sequence>MSALLDSLASSLDVMAVRDAAGLGPVRRAALDDALRDGLPHSRVEAWKYTPLRALERRSFLPVDAVPALADTTFDDTVLAGIPAPRAVFVNGRFDAGRSDLSGLPDGVSLRPLSEVLRGDDTRASNFLARRFERPDEVFAKVNAALADEGVVLGAEAGVRGETAIHLVFVGVPAEGERAWHLRHRIELKAGAQLRVVEHQLSAGDHRHLCNSLMHVHLGRDARLLHGRVQDESTGATLLHRTDAVLARDAEYRRLDLELGAALSRHELNVTLQGDNARLHANGVLLADGRRHLDTRLGIDHAARDSSCELTWRGIGADRGRAVFHGGILIREGADGTNANLSNKNLLLSEGAEIDTQPVLVIHADEVQAAHGATVGQLDPTAMFYLRSRGVPAEQARALLTAAFCRETLSVIEDAAMRDAIGVRLDASLARSVAAAMAAA</sequence>
<evidence type="ECO:0000313" key="4">
    <source>
        <dbReference type="EMBL" id="CAG4970937.1"/>
    </source>
</evidence>
<evidence type="ECO:0000259" key="2">
    <source>
        <dbReference type="Pfam" id="PF01458"/>
    </source>
</evidence>
<keyword evidence="5" id="KW-1185">Reference proteome</keyword>
<dbReference type="InterPro" id="IPR045595">
    <property type="entry name" value="SufBD_N"/>
</dbReference>
<evidence type="ECO:0000259" key="3">
    <source>
        <dbReference type="Pfam" id="PF19295"/>
    </source>
</evidence>
<dbReference type="PANTHER" id="PTHR43575:SF1">
    <property type="entry name" value="PROTEIN ABCI7, CHLOROPLASTIC"/>
    <property type="match status" value="1"/>
</dbReference>
<dbReference type="InterPro" id="IPR037284">
    <property type="entry name" value="SUF_FeS_clus_asmbl_SufBD_sf"/>
</dbReference>
<dbReference type="NCBIfam" id="TIGR01981">
    <property type="entry name" value="sufD"/>
    <property type="match status" value="1"/>
</dbReference>
<name>A0ABM8UDX3_9GAMM</name>
<organism evidence="4 5">
    <name type="scientific">Novilysobacter luteus</name>
    <dbReference type="NCBI Taxonomy" id="2822368"/>
    <lineage>
        <taxon>Bacteria</taxon>
        <taxon>Pseudomonadati</taxon>
        <taxon>Pseudomonadota</taxon>
        <taxon>Gammaproteobacteria</taxon>
        <taxon>Lysobacterales</taxon>
        <taxon>Lysobacteraceae</taxon>
        <taxon>Novilysobacter</taxon>
    </lineage>
</organism>
<proteinExistence type="inferred from homology"/>
<dbReference type="Pfam" id="PF01458">
    <property type="entry name" value="SUFBD_core"/>
    <property type="match status" value="1"/>
</dbReference>
<accession>A0ABM8UDX3</accession>